<feature type="region of interest" description="Disordered" evidence="1">
    <location>
        <begin position="172"/>
        <end position="195"/>
    </location>
</feature>
<dbReference type="EMBL" id="CM010724">
    <property type="protein sequence ID" value="RZC81079.1"/>
    <property type="molecule type" value="Genomic_DNA"/>
</dbReference>
<dbReference type="Gramene" id="RZC81079">
    <property type="protein sequence ID" value="RZC81079"/>
    <property type="gene ID" value="C5167_043651"/>
</dbReference>
<proteinExistence type="predicted"/>
<keyword evidence="3" id="KW-1185">Reference proteome</keyword>
<evidence type="ECO:0000256" key="1">
    <source>
        <dbReference type="SAM" id="MobiDB-lite"/>
    </source>
</evidence>
<dbReference type="OrthoDB" id="1912013at2759"/>
<dbReference type="AlphaFoldDB" id="A0A4Y7LA78"/>
<protein>
    <submittedName>
        <fullName evidence="2">Uncharacterized protein</fullName>
    </submittedName>
</protein>
<organism evidence="2 3">
    <name type="scientific">Papaver somniferum</name>
    <name type="common">Opium poppy</name>
    <dbReference type="NCBI Taxonomy" id="3469"/>
    <lineage>
        <taxon>Eukaryota</taxon>
        <taxon>Viridiplantae</taxon>
        <taxon>Streptophyta</taxon>
        <taxon>Embryophyta</taxon>
        <taxon>Tracheophyta</taxon>
        <taxon>Spermatophyta</taxon>
        <taxon>Magnoliopsida</taxon>
        <taxon>Ranunculales</taxon>
        <taxon>Papaveraceae</taxon>
        <taxon>Papaveroideae</taxon>
        <taxon>Papaver</taxon>
    </lineage>
</organism>
<reference evidence="2 3" key="1">
    <citation type="journal article" date="2018" name="Science">
        <title>The opium poppy genome and morphinan production.</title>
        <authorList>
            <person name="Guo L."/>
            <person name="Winzer T."/>
            <person name="Yang X."/>
            <person name="Li Y."/>
            <person name="Ning Z."/>
            <person name="He Z."/>
            <person name="Teodor R."/>
            <person name="Lu Y."/>
            <person name="Bowser T.A."/>
            <person name="Graham I.A."/>
            <person name="Ye K."/>
        </authorList>
    </citation>
    <scope>NUCLEOTIDE SEQUENCE [LARGE SCALE GENOMIC DNA]</scope>
    <source>
        <strain evidence="3">cv. HN1</strain>
        <tissue evidence="2">Leaves</tissue>
    </source>
</reference>
<evidence type="ECO:0000313" key="2">
    <source>
        <dbReference type="EMBL" id="RZC81079.1"/>
    </source>
</evidence>
<accession>A0A4Y7LA78</accession>
<gene>
    <name evidence="2" type="ORF">C5167_043651</name>
</gene>
<sequence>MDKKITELEEKAGRRSQLEMEHVINKWGSTGSTLKVMVIDAYLKFVSAVLSDYIKALNGVVDKKWCPTKDSLSAVLKTLKELDSKLSYEWHDSDDLIKETFLKKKLAFLNLFQMKLLIWDILDVRGYISKSHVEWLEECVCDFTCRGEIEDYIFDTKRSCYPFFEKKEEEEPQRKRKRSSAFNLRDEEESQRKRSSALNLQDYTLLRRKRDKKKYIQEIREEYMVLDEKCEREASRVLQFSDYLNIRSTKLDIPPISIEIGYPHQPPVFSHQNPPPESSGWWSNYLQGLTTCVMGQMRSSGQVIQIKVQVFWKCLITVKREGDPD</sequence>
<name>A0A4Y7LA78_PAPSO</name>
<dbReference type="Proteomes" id="UP000316621">
    <property type="component" value="Chromosome 10"/>
</dbReference>
<evidence type="ECO:0000313" key="3">
    <source>
        <dbReference type="Proteomes" id="UP000316621"/>
    </source>
</evidence>